<evidence type="ECO:0000256" key="2">
    <source>
        <dbReference type="ARBA" id="ARBA00007324"/>
    </source>
</evidence>
<comment type="function">
    <text evidence="8">Component of the signal peptidase complex (SPC) which catalyzes the cleavage of N-terminal signal sequences from nascent proteins as they are translocated into the lumen of the endoplasmic reticulum. Enhances the enzymatic activity of SPC and facilitates the interactions between different components of the translocation site.</text>
</comment>
<reference evidence="10 11" key="1">
    <citation type="submission" date="2024-04" db="EMBL/GenBank/DDBJ databases">
        <title>Phyllosticta paracitricarpa is synonymous to the EU quarantine fungus P. citricarpa based on phylogenomic analyses.</title>
        <authorList>
            <consortium name="Lawrence Berkeley National Laboratory"/>
            <person name="Van Ingen-Buijs V.A."/>
            <person name="Van Westerhoven A.C."/>
            <person name="Haridas S."/>
            <person name="Skiadas P."/>
            <person name="Martin F."/>
            <person name="Groenewald J.Z."/>
            <person name="Crous P.W."/>
            <person name="Seidl M.F."/>
        </authorList>
    </citation>
    <scope>NUCLEOTIDE SEQUENCE [LARGE SCALE GENOMIC DNA]</scope>
    <source>
        <strain evidence="10 11">CBS 123371</strain>
    </source>
</reference>
<comment type="caution">
    <text evidence="10">The sequence shown here is derived from an EMBL/GenBank/DDBJ whole genome shotgun (WGS) entry which is preliminary data.</text>
</comment>
<keyword evidence="5" id="KW-0256">Endoplasmic reticulum</keyword>
<evidence type="ECO:0000256" key="4">
    <source>
        <dbReference type="ARBA" id="ARBA00022692"/>
    </source>
</evidence>
<feature type="transmembrane region" description="Helical" evidence="9">
    <location>
        <begin position="42"/>
        <end position="60"/>
    </location>
</feature>
<dbReference type="Proteomes" id="UP001363622">
    <property type="component" value="Unassembled WGS sequence"/>
</dbReference>
<keyword evidence="4 9" id="KW-0812">Transmembrane</keyword>
<comment type="subcellular location">
    <subcellularLocation>
        <location evidence="1">Endoplasmic reticulum membrane</location>
        <topology evidence="1">Multi-pass membrane protein</topology>
    </subcellularLocation>
</comment>
<sequence>MSNAEQKIQVHSVPDLRNTSDDALPNYLNSLKFTQDNKYLDVRLALGYTAVTVAGLLFYFDWKLGWDATKAWTGPAVAAYFVLNGAFMYWMYIVEKGLVYAGEKDGQKIRISSRVEKHIPIYHLTIRYTTSRKPASARGELWQQIELSAPFTRWFTADGFFVTKPFQQFLASEIPIVGEADPTNVVEEIGRGSANETKTTNPANVAQVLGQIRAQTASSSGASAAGGKARKRG</sequence>
<evidence type="ECO:0000256" key="3">
    <source>
        <dbReference type="ARBA" id="ARBA00017057"/>
    </source>
</evidence>
<dbReference type="EMBL" id="JBBPHU010000003">
    <property type="protein sequence ID" value="KAK7520113.1"/>
    <property type="molecule type" value="Genomic_DNA"/>
</dbReference>
<dbReference type="PANTHER" id="PTHR13085">
    <property type="entry name" value="MICROSOMAL SIGNAL PEPTIDASE 25 KDA SUBUNIT"/>
    <property type="match status" value="1"/>
</dbReference>
<evidence type="ECO:0000256" key="8">
    <source>
        <dbReference type="ARBA" id="ARBA00045608"/>
    </source>
</evidence>
<proteinExistence type="inferred from homology"/>
<keyword evidence="7 9" id="KW-0472">Membrane</keyword>
<dbReference type="PANTHER" id="PTHR13085:SF0">
    <property type="entry name" value="SIGNAL PEPTIDASE COMPLEX SUBUNIT 2"/>
    <property type="match status" value="1"/>
</dbReference>
<gene>
    <name evidence="10" type="ORF">IWZ03DRAFT_372208</name>
</gene>
<accession>A0ABR1KW36</accession>
<dbReference type="InterPro" id="IPR009582">
    <property type="entry name" value="Spc2/SPCS2"/>
</dbReference>
<evidence type="ECO:0000256" key="7">
    <source>
        <dbReference type="ARBA" id="ARBA00023136"/>
    </source>
</evidence>
<keyword evidence="11" id="KW-1185">Reference proteome</keyword>
<keyword evidence="6 9" id="KW-1133">Transmembrane helix</keyword>
<evidence type="ECO:0000256" key="1">
    <source>
        <dbReference type="ARBA" id="ARBA00004477"/>
    </source>
</evidence>
<evidence type="ECO:0000313" key="11">
    <source>
        <dbReference type="Proteomes" id="UP001363622"/>
    </source>
</evidence>
<name>A0ABR1KW36_9PEZI</name>
<protein>
    <recommendedName>
        <fullName evidence="3">Signal peptidase complex subunit 2</fullName>
    </recommendedName>
</protein>
<evidence type="ECO:0000256" key="6">
    <source>
        <dbReference type="ARBA" id="ARBA00022989"/>
    </source>
</evidence>
<evidence type="ECO:0000256" key="9">
    <source>
        <dbReference type="SAM" id="Phobius"/>
    </source>
</evidence>
<evidence type="ECO:0000256" key="5">
    <source>
        <dbReference type="ARBA" id="ARBA00022824"/>
    </source>
</evidence>
<feature type="transmembrane region" description="Helical" evidence="9">
    <location>
        <begin position="72"/>
        <end position="94"/>
    </location>
</feature>
<organism evidence="10 11">
    <name type="scientific">Phyllosticta citriasiana</name>
    <dbReference type="NCBI Taxonomy" id="595635"/>
    <lineage>
        <taxon>Eukaryota</taxon>
        <taxon>Fungi</taxon>
        <taxon>Dikarya</taxon>
        <taxon>Ascomycota</taxon>
        <taxon>Pezizomycotina</taxon>
        <taxon>Dothideomycetes</taxon>
        <taxon>Dothideomycetes incertae sedis</taxon>
        <taxon>Botryosphaeriales</taxon>
        <taxon>Phyllostictaceae</taxon>
        <taxon>Phyllosticta</taxon>
    </lineage>
</organism>
<dbReference type="Pfam" id="PF06703">
    <property type="entry name" value="SPC25"/>
    <property type="match status" value="1"/>
</dbReference>
<comment type="similarity">
    <text evidence="2">Belongs to the SPCS2 family.</text>
</comment>
<evidence type="ECO:0000313" key="10">
    <source>
        <dbReference type="EMBL" id="KAK7520113.1"/>
    </source>
</evidence>